<dbReference type="RefSeq" id="WP_004903967.1">
    <property type="nucleotide sequence ID" value="NZ_BBTI01000001.1"/>
</dbReference>
<reference evidence="3 4" key="1">
    <citation type="submission" date="2013-10" db="EMBL/GenBank/DDBJ databases">
        <title>The Genome Sequence of Acinetobacter brisouii CIP 110357.</title>
        <authorList>
            <consortium name="The Broad Institute Genomics Platform"/>
            <consortium name="The Broad Institute Genome Sequencing Center for Infectious Disease"/>
            <person name="Cerqueira G."/>
            <person name="Feldgarden M."/>
            <person name="Courvalin P."/>
            <person name="Grillot-Courvalin C."/>
            <person name="Clermont D."/>
            <person name="Rocha E."/>
            <person name="Yoon E.-J."/>
            <person name="Nemec A."/>
            <person name="Young S.K."/>
            <person name="Zeng Q."/>
            <person name="Gargeya S."/>
            <person name="Fitzgerald M."/>
            <person name="Abouelleil A."/>
            <person name="Alvarado L."/>
            <person name="Berlin A.M."/>
            <person name="Chapman S.B."/>
            <person name="Gainer-Dewar J."/>
            <person name="Goldberg J."/>
            <person name="Gnerre S."/>
            <person name="Griggs A."/>
            <person name="Gujja S."/>
            <person name="Hansen M."/>
            <person name="Howarth C."/>
            <person name="Imamovic A."/>
            <person name="Ireland A."/>
            <person name="Larimer J."/>
            <person name="McCowan C."/>
            <person name="Murphy C."/>
            <person name="Pearson M."/>
            <person name="Poon T.W."/>
            <person name="Priest M."/>
            <person name="Roberts A."/>
            <person name="Saif S."/>
            <person name="Shea T."/>
            <person name="Sykes S."/>
            <person name="Wortman J."/>
            <person name="Nusbaum C."/>
            <person name="Birren B."/>
        </authorList>
    </citation>
    <scope>NUCLEOTIDE SEQUENCE [LARGE SCALE GENOMIC DNA]</scope>
    <source>
        <strain evidence="3 4">CIP 110357</strain>
    </source>
</reference>
<dbReference type="Gene3D" id="3.10.620.30">
    <property type="match status" value="1"/>
</dbReference>
<dbReference type="HOGENOM" id="CLU_012397_1_0_6"/>
<keyword evidence="1" id="KW-1133">Transmembrane helix</keyword>
<dbReference type="SUPFAM" id="SSF54001">
    <property type="entry name" value="Cysteine proteinases"/>
    <property type="match status" value="1"/>
</dbReference>
<feature type="transmembrane region" description="Helical" evidence="1">
    <location>
        <begin position="49"/>
        <end position="71"/>
    </location>
</feature>
<feature type="domain" description="Transglutaminase-like" evidence="2">
    <location>
        <begin position="405"/>
        <end position="475"/>
    </location>
</feature>
<dbReference type="InterPro" id="IPR002931">
    <property type="entry name" value="Transglutaminase-like"/>
</dbReference>
<feature type="transmembrane region" description="Helical" evidence="1">
    <location>
        <begin position="163"/>
        <end position="183"/>
    </location>
</feature>
<organism evidence="3 4">
    <name type="scientific">Acinetobacter brisouii CIP 110357</name>
    <dbReference type="NCBI Taxonomy" id="1341683"/>
    <lineage>
        <taxon>Bacteria</taxon>
        <taxon>Pseudomonadati</taxon>
        <taxon>Pseudomonadota</taxon>
        <taxon>Gammaproteobacteria</taxon>
        <taxon>Moraxellales</taxon>
        <taxon>Moraxellaceae</taxon>
        <taxon>Acinetobacter</taxon>
    </lineage>
</organism>
<dbReference type="Proteomes" id="UP000018418">
    <property type="component" value="Unassembled WGS sequence"/>
</dbReference>
<evidence type="ECO:0000313" key="3">
    <source>
        <dbReference type="EMBL" id="ESK52785.1"/>
    </source>
</evidence>
<accession>V2UVX3</accession>
<evidence type="ECO:0000259" key="2">
    <source>
        <dbReference type="SMART" id="SM00460"/>
    </source>
</evidence>
<dbReference type="InterPro" id="IPR052901">
    <property type="entry name" value="Bact_TGase-like"/>
</dbReference>
<dbReference type="OrthoDB" id="9804872at2"/>
<keyword evidence="4" id="KW-1185">Reference proteome</keyword>
<dbReference type="PATRIC" id="fig|1341683.3.peg.939"/>
<dbReference type="InterPro" id="IPR021878">
    <property type="entry name" value="TgpA_N"/>
</dbReference>
<dbReference type="STRING" id="396323.VH98_07255"/>
<feature type="transmembrane region" description="Helical" evidence="1">
    <location>
        <begin position="124"/>
        <end position="142"/>
    </location>
</feature>
<dbReference type="EMBL" id="AYEU01000003">
    <property type="protein sequence ID" value="ESK52785.1"/>
    <property type="molecule type" value="Genomic_DNA"/>
</dbReference>
<protein>
    <recommendedName>
        <fullName evidence="2">Transglutaminase-like domain-containing protein</fullName>
    </recommendedName>
</protein>
<dbReference type="PANTHER" id="PTHR42736">
    <property type="entry name" value="PROTEIN-GLUTAMINE GAMMA-GLUTAMYLTRANSFERASE"/>
    <property type="match status" value="1"/>
</dbReference>
<dbReference type="PANTHER" id="PTHR42736:SF1">
    <property type="entry name" value="PROTEIN-GLUTAMINE GAMMA-GLUTAMYLTRANSFERASE"/>
    <property type="match status" value="1"/>
</dbReference>
<dbReference type="Pfam" id="PF01841">
    <property type="entry name" value="Transglut_core"/>
    <property type="match status" value="1"/>
</dbReference>
<sequence length="670" mass="77424">MNKQIQFLLLGVLLLILLAQIAFAPVSLLVAYAVVWLGTLRIFGRKKSLVLPAVFRGGFIVVGLACIYLQYRTFFGVEAGVAFLSLCLYGKALESKDKRDALVSFNFALFVFASLFLYTQAFYMAILVFLGVVVSLLGLYAIQKADFTEHALPSKKELWTDTLHIFKAILFAVPFFIILFLFFPRLPPLWYIPLPDQNKAVTGVSDTLSLGDIAELSQSNALAFRIVLPVTSLPPRSELYWRAMVLDRFDGQKWNSSEINQQWQTEKQPELAQAKHLNYSYLPADSEQRWVMGLEHSVPASQRYVLRQDGSIVSRRAVQSTQPIVLTWVSASSIDRQLPEYVRYINLQLPETDPRSKALAAQLYQESGQQPERYIQHVLNWYRQNKFSYSLSPGILQGDRVDQFLFQTRVGFCEHFASSFVVLMRAAGIPARVVVGYQGGQPAPDNQSWEVRQLDAHAWAEVWVNQHWQRVDPTALIAPQRIDNGMQNYLSETRQQNSSTLFSPQRMSLINQLRVWSDYASYQWQSKVVGYDVEQQRSWLRSWGINSQTKSLWVLITTILSILLLYIAVIVWRNRPQRTQYEKLIHQFNQRLDQDLQKMPEETFQKWMLRLSLLTLPEQQPIFKRLIDLQHCLVFQKKQQHKAEIWKEFALLLKECSIVLSKRRKILSSQ</sequence>
<comment type="caution">
    <text evidence="3">The sequence shown here is derived from an EMBL/GenBank/DDBJ whole genome shotgun (WGS) entry which is preliminary data.</text>
</comment>
<dbReference type="InterPro" id="IPR038765">
    <property type="entry name" value="Papain-like_cys_pep_sf"/>
</dbReference>
<evidence type="ECO:0000256" key="1">
    <source>
        <dbReference type="SAM" id="Phobius"/>
    </source>
</evidence>
<dbReference type="SMART" id="SM00460">
    <property type="entry name" value="TGc"/>
    <property type="match status" value="1"/>
</dbReference>
<proteinExistence type="predicted"/>
<feature type="transmembrane region" description="Helical" evidence="1">
    <location>
        <begin position="6"/>
        <end position="37"/>
    </location>
</feature>
<feature type="transmembrane region" description="Helical" evidence="1">
    <location>
        <begin position="101"/>
        <end position="118"/>
    </location>
</feature>
<name>V2UVX3_9GAMM</name>
<keyword evidence="1" id="KW-0812">Transmembrane</keyword>
<feature type="transmembrane region" description="Helical" evidence="1">
    <location>
        <begin position="552"/>
        <end position="572"/>
    </location>
</feature>
<keyword evidence="1" id="KW-0472">Membrane</keyword>
<dbReference type="Pfam" id="PF11992">
    <property type="entry name" value="TgpA_N"/>
    <property type="match status" value="1"/>
</dbReference>
<dbReference type="AlphaFoldDB" id="V2UVX3"/>
<gene>
    <name evidence="3" type="ORF">P255_00946</name>
</gene>
<evidence type="ECO:0000313" key="4">
    <source>
        <dbReference type="Proteomes" id="UP000018418"/>
    </source>
</evidence>